<dbReference type="Proteomes" id="UP000318288">
    <property type="component" value="Unassembled WGS sequence"/>
</dbReference>
<protein>
    <submittedName>
        <fullName evidence="2">Uncharacterized protein</fullName>
    </submittedName>
</protein>
<comment type="caution">
    <text evidence="2">The sequence shown here is derived from an EMBL/GenBank/DDBJ whole genome shotgun (WGS) entry which is preliminary data.</text>
</comment>
<dbReference type="AlphaFoldDB" id="A0A5C6ECH8"/>
<evidence type="ECO:0000313" key="3">
    <source>
        <dbReference type="Proteomes" id="UP000318288"/>
    </source>
</evidence>
<dbReference type="OrthoDB" id="9819296at2"/>
<keyword evidence="3" id="KW-1185">Reference proteome</keyword>
<feature type="chain" id="PRO_5022705167" evidence="1">
    <location>
        <begin position="23"/>
        <end position="207"/>
    </location>
</feature>
<keyword evidence="1" id="KW-0732">Signal</keyword>
<proteinExistence type="predicted"/>
<reference evidence="2 3" key="1">
    <citation type="submission" date="2019-02" db="EMBL/GenBank/DDBJ databases">
        <title>Deep-cultivation of Planctomycetes and their phenomic and genomic characterization uncovers novel biology.</title>
        <authorList>
            <person name="Wiegand S."/>
            <person name="Jogler M."/>
            <person name="Boedeker C."/>
            <person name="Pinto D."/>
            <person name="Vollmers J."/>
            <person name="Rivas-Marin E."/>
            <person name="Kohn T."/>
            <person name="Peeters S.H."/>
            <person name="Heuer A."/>
            <person name="Rast P."/>
            <person name="Oberbeckmann S."/>
            <person name="Bunk B."/>
            <person name="Jeske O."/>
            <person name="Meyerdierks A."/>
            <person name="Storesund J.E."/>
            <person name="Kallscheuer N."/>
            <person name="Luecker S."/>
            <person name="Lage O.M."/>
            <person name="Pohl T."/>
            <person name="Merkel B.J."/>
            <person name="Hornburger P."/>
            <person name="Mueller R.-W."/>
            <person name="Bruemmer F."/>
            <person name="Labrenz M."/>
            <person name="Spormann A.M."/>
            <person name="Op Den Camp H."/>
            <person name="Overmann J."/>
            <person name="Amann R."/>
            <person name="Jetten M.S.M."/>
            <person name="Mascher T."/>
            <person name="Medema M.H."/>
            <person name="Devos D.P."/>
            <person name="Kaster A.-K."/>
            <person name="Ovreas L."/>
            <person name="Rohde M."/>
            <person name="Galperin M.Y."/>
            <person name="Jogler C."/>
        </authorList>
    </citation>
    <scope>NUCLEOTIDE SEQUENCE [LARGE SCALE GENOMIC DNA]</scope>
    <source>
        <strain evidence="2 3">Poly51</strain>
    </source>
</reference>
<name>A0A5C6ECH8_9BACT</name>
<sequence precursor="true">MRANYIPIVALLFMLAGCNESANSTNEVTVNRNVLGLDDAQWANYASRTGTGSDIASLLSLPPNGDDQYFRIFHECCDLETFEIYPAAYAVYPHLEKIAAQSSDPKDAQWPLSICAAICANFKNTKERSDVPAELWENFSTAVKHSAETAANQIQNFPTDDPSFMKFMMIQPILQNIETKPMFGNPQPNSFILNDWFEERRPEELAR</sequence>
<organism evidence="2 3">
    <name type="scientific">Rubripirellula tenax</name>
    <dbReference type="NCBI Taxonomy" id="2528015"/>
    <lineage>
        <taxon>Bacteria</taxon>
        <taxon>Pseudomonadati</taxon>
        <taxon>Planctomycetota</taxon>
        <taxon>Planctomycetia</taxon>
        <taxon>Pirellulales</taxon>
        <taxon>Pirellulaceae</taxon>
        <taxon>Rubripirellula</taxon>
    </lineage>
</organism>
<feature type="signal peptide" evidence="1">
    <location>
        <begin position="1"/>
        <end position="22"/>
    </location>
</feature>
<dbReference type="EMBL" id="SJPW01000008">
    <property type="protein sequence ID" value="TWU46185.1"/>
    <property type="molecule type" value="Genomic_DNA"/>
</dbReference>
<gene>
    <name evidence="2" type="ORF">Poly51_55800</name>
</gene>
<dbReference type="PROSITE" id="PS51257">
    <property type="entry name" value="PROKAR_LIPOPROTEIN"/>
    <property type="match status" value="1"/>
</dbReference>
<dbReference type="RefSeq" id="WP_144059389.1">
    <property type="nucleotide sequence ID" value="NZ_SJPW01000008.1"/>
</dbReference>
<accession>A0A5C6ECH8</accession>
<evidence type="ECO:0000313" key="2">
    <source>
        <dbReference type="EMBL" id="TWU46185.1"/>
    </source>
</evidence>
<evidence type="ECO:0000256" key="1">
    <source>
        <dbReference type="SAM" id="SignalP"/>
    </source>
</evidence>